<comment type="caution">
    <text evidence="3">The sequence shown here is derived from an EMBL/GenBank/DDBJ whole genome shotgun (WGS) entry which is preliminary data.</text>
</comment>
<feature type="domain" description="DUF7796" evidence="2">
    <location>
        <begin position="141"/>
        <end position="482"/>
    </location>
</feature>
<keyword evidence="1" id="KW-0472">Membrane</keyword>
<sequence length="487" mass="55038">MKSDRWLLSPETDSLGCWPWQRNAMRVPGFNHTTWVGSRFAGFLSPLWVKPKKTSYIDAFELEAGTEMIKKPQKISMFIKKWSELDWRLLFLLIVPLSLLFFVSSLSSTHFDSVVPHRFFIFSKNSSDSKSSRPNLTGGDRWRIAVCLVGGARRFELTGPSIVENVLKRYPNADLFLHCPLDKNAFKLSLLKSVPRLASVRIFEQKPVPETEEQVRVLTAANSPNGIQGLLQYFNLVEGCITMIESHQKQHNFTYDWIVRTRVDGYWNAPLHPKNFVTGRYTVPSGSVYGGLNDRLGIGDYYTSKVALSRLSLVPEIDKAGYRQLNSESAFKAQLTALNISYVENRLPFCVVTDRTYDFPPARLGVPVAAMSSLGPLSGAKCRPCTPVCKDGCVADVMSSLDKRWSWTDWSNGTLELCNAEGGWEKGWEKIFDRVAGKKLGQERKRVNELKLEECVGDFREMMRRAVKWEAPAAEEICGLGLGVTRK</sequence>
<keyword evidence="1" id="KW-1133">Transmembrane helix</keyword>
<evidence type="ECO:0000313" key="4">
    <source>
        <dbReference type="Proteomes" id="UP001472677"/>
    </source>
</evidence>
<dbReference type="InterPro" id="IPR056698">
    <property type="entry name" value="DUF7796"/>
</dbReference>
<keyword evidence="1" id="KW-0812">Transmembrane</keyword>
<name>A0ABR2E3B3_9ROSI</name>
<proteinExistence type="predicted"/>
<evidence type="ECO:0000259" key="2">
    <source>
        <dbReference type="Pfam" id="PF25072"/>
    </source>
</evidence>
<evidence type="ECO:0000313" key="3">
    <source>
        <dbReference type="EMBL" id="KAK8551688.1"/>
    </source>
</evidence>
<dbReference type="Proteomes" id="UP001472677">
    <property type="component" value="Unassembled WGS sequence"/>
</dbReference>
<dbReference type="EMBL" id="JBBPBM010000020">
    <property type="protein sequence ID" value="KAK8551688.1"/>
    <property type="molecule type" value="Genomic_DNA"/>
</dbReference>
<dbReference type="PANTHER" id="PTHR35112">
    <property type="entry name" value="OS08G0360500 PROTEIN"/>
    <property type="match status" value="1"/>
</dbReference>
<gene>
    <name evidence="3" type="ORF">V6N12_040317</name>
</gene>
<keyword evidence="4" id="KW-1185">Reference proteome</keyword>
<accession>A0ABR2E3B3</accession>
<dbReference type="Pfam" id="PF25072">
    <property type="entry name" value="DUF7796"/>
    <property type="match status" value="1"/>
</dbReference>
<dbReference type="PANTHER" id="PTHR35112:SF1">
    <property type="entry name" value="RING_FYVE_PHD ZINC FINGER SUPERFAMILY PROTEIN"/>
    <property type="match status" value="1"/>
</dbReference>
<feature type="transmembrane region" description="Helical" evidence="1">
    <location>
        <begin position="87"/>
        <end position="106"/>
    </location>
</feature>
<evidence type="ECO:0000256" key="1">
    <source>
        <dbReference type="SAM" id="Phobius"/>
    </source>
</evidence>
<reference evidence="3 4" key="1">
    <citation type="journal article" date="2024" name="G3 (Bethesda)">
        <title>Genome assembly of Hibiscus sabdariffa L. provides insights into metabolisms of medicinal natural products.</title>
        <authorList>
            <person name="Kim T."/>
        </authorList>
    </citation>
    <scope>NUCLEOTIDE SEQUENCE [LARGE SCALE GENOMIC DNA]</scope>
    <source>
        <strain evidence="3">TK-2024</strain>
        <tissue evidence="3">Old leaves</tissue>
    </source>
</reference>
<organism evidence="3 4">
    <name type="scientific">Hibiscus sabdariffa</name>
    <name type="common">roselle</name>
    <dbReference type="NCBI Taxonomy" id="183260"/>
    <lineage>
        <taxon>Eukaryota</taxon>
        <taxon>Viridiplantae</taxon>
        <taxon>Streptophyta</taxon>
        <taxon>Embryophyta</taxon>
        <taxon>Tracheophyta</taxon>
        <taxon>Spermatophyta</taxon>
        <taxon>Magnoliopsida</taxon>
        <taxon>eudicotyledons</taxon>
        <taxon>Gunneridae</taxon>
        <taxon>Pentapetalae</taxon>
        <taxon>rosids</taxon>
        <taxon>malvids</taxon>
        <taxon>Malvales</taxon>
        <taxon>Malvaceae</taxon>
        <taxon>Malvoideae</taxon>
        <taxon>Hibiscus</taxon>
    </lineage>
</organism>
<protein>
    <recommendedName>
        <fullName evidence="2">DUF7796 domain-containing protein</fullName>
    </recommendedName>
</protein>